<dbReference type="Proteomes" id="UP000551616">
    <property type="component" value="Unassembled WGS sequence"/>
</dbReference>
<dbReference type="PANTHER" id="PTHR40094:SF1">
    <property type="entry name" value="UBIQUITIN DOMAIN-CONTAINING PROTEIN"/>
    <property type="match status" value="1"/>
</dbReference>
<accession>A0A7V9A923</accession>
<dbReference type="GO" id="GO:0004866">
    <property type="term" value="F:endopeptidase inhibitor activity"/>
    <property type="evidence" value="ECO:0007669"/>
    <property type="project" value="InterPro"/>
</dbReference>
<comment type="caution">
    <text evidence="3">The sequence shown here is derived from an EMBL/GenBank/DDBJ whole genome shotgun (WGS) entry which is preliminary data.</text>
</comment>
<sequence length="1413" mass="157157">MRQRVDGLSIEKEAGKKLAPGQRAMFDSQLGEQQLGWGANQMRWDDMSTFQQRSWYYDSQGNANLGLQVLDARGRYSNRAIQVTDRGKANQEFLFALVDEAAKNGDLLLPGLPPQETAFWSPNLVTDDQGLASVDITLPPNSTTWKLLSKGITVETLAGEAEAELTVTKPLFADLTLPMAFQSGDTIQIPVRVFKTNGEPGKVELTLEISIGDKTVTQKKTIDFKQETERDLLIPLKIDPASVKNADPAVAELRLEVRAGDMADVQRQSVPIRHRSYRVVRSAAGQASSDMTAVAKYPEGMPWENPTLSIVIGPNVRSDLMSVLDPPVVPLYRCGTISATPIDTLTSDILAGIALESLLKQSPGQGGPSLDTVKSKVDSAIASLIVMQNDNGGFSWSGSLTATNRYSTARALWALAAARKAGHRIDIDLIQKSVHAVKNEIPKLPVGDYDSKATLLHALTIANSGDFSLANQLHRNRQSLTASGCAYLALTFAEMNRSDTARELTDLVKNKIGQQGISGWNSSNVESQALYALCLLATQPKSPEMTKVAKQVLQARSGHRWQPDKATGPAMIATCGWTAGQALAADDYQLAILINDRQVETLKIDANSLTQTIDIPADFLKREKQETVRFQLTGRGEFTYRCELSADVPLDKLETNTSRWYVRRYYDPAPLRFDGEEIPRGFGVVNGSYQSFRNELTELPSGERGQVRVNIYRSNVRNDEEEQQMEYLVVTEPIPAGTTVDPSSISGSFERYELHPGYILFYLGPSRSSRYLKYELVGIQPGSYYTGPTLAQDVYRPESLAVGKSKSLIVLASGEESGDKYQLTPQELYELGRRKFDKGDLAGAEVHLTELFSNWSLDNNPFRETTKMLFDIHLQANHSAEAVKFFELLIEKFPDEQIPFAKLLKVGDAYNELGEYERSYLVFRATVEANFMVESQVAGFLVDQGEVIRSIKVMEDLLKDSPQEAYTAIAEYALATDVYGNAAQAAASREGKNLKLTKVHFLKKSLQMLEQFLTTHPDDPSADEAAFALASGMTELEQYEQTIKLCKKYTDRYPKSDHLSSYWYLTAFCHFALSEPKQALEMSDKVAKSVPTSQRTSNTVAAQNRWRAIYIMGQIHHSLNQAAKAIANYSEVKDRFVDAAQAINYFTRQAISLEEVTSFLPKEKVQLALDYRNVKDCEIKVYRIDLMKFGLLQRNLQKITTINLAGIQPLHETTIELGDGKDYQDKQKNVPLPLEDEGAYLIVARADNLHASGLVLISPLKLDVNEDLVSGRVRVTVKNKMKDTYVDDVHVKVIGTSNSDFVSGDTDLRGIFVGDGIRGRSTVIAQAEKGEYAFFRGTTDLALTPEELNRRSTRQSETQQQQGQQAPMNQTDAKQELLEGIQSGNSVIQQEQRRNLDRFYRNDVKGGIKNFKF</sequence>
<evidence type="ECO:0000313" key="3">
    <source>
        <dbReference type="EMBL" id="MBA2117080.1"/>
    </source>
</evidence>
<evidence type="ECO:0000313" key="4">
    <source>
        <dbReference type="Proteomes" id="UP000551616"/>
    </source>
</evidence>
<dbReference type="InterPro" id="IPR051802">
    <property type="entry name" value="YfhM-like"/>
</dbReference>
<feature type="compositionally biased region" description="Low complexity" evidence="1">
    <location>
        <begin position="1355"/>
        <end position="1370"/>
    </location>
</feature>
<protein>
    <recommendedName>
        <fullName evidence="2">Alpha-2-macroglobulin domain-containing protein</fullName>
    </recommendedName>
</protein>
<dbReference type="InterPro" id="IPR001599">
    <property type="entry name" value="Macroglobln_a2"/>
</dbReference>
<dbReference type="Gene3D" id="1.25.40.10">
    <property type="entry name" value="Tetratricopeptide repeat domain"/>
    <property type="match status" value="2"/>
</dbReference>
<keyword evidence="4" id="KW-1185">Reference proteome</keyword>
<name>A0A7V9A923_9BACT</name>
<dbReference type="RefSeq" id="WP_207398472.1">
    <property type="nucleotide sequence ID" value="NZ_JABRWO010000013.1"/>
</dbReference>
<dbReference type="InterPro" id="IPR011990">
    <property type="entry name" value="TPR-like_helical_dom_sf"/>
</dbReference>
<evidence type="ECO:0000256" key="1">
    <source>
        <dbReference type="SAM" id="MobiDB-lite"/>
    </source>
</evidence>
<dbReference type="Gene3D" id="1.50.10.20">
    <property type="match status" value="1"/>
</dbReference>
<gene>
    <name evidence="3" type="ORF">HOV93_42750</name>
</gene>
<dbReference type="Pfam" id="PF00207">
    <property type="entry name" value="A2M"/>
    <property type="match status" value="1"/>
</dbReference>
<evidence type="ECO:0000259" key="2">
    <source>
        <dbReference type="SMART" id="SM01360"/>
    </source>
</evidence>
<organism evidence="3 4">
    <name type="scientific">Bremerella alba</name>
    <dbReference type="NCBI Taxonomy" id="980252"/>
    <lineage>
        <taxon>Bacteria</taxon>
        <taxon>Pseudomonadati</taxon>
        <taxon>Planctomycetota</taxon>
        <taxon>Planctomycetia</taxon>
        <taxon>Pirellulales</taxon>
        <taxon>Pirellulaceae</taxon>
        <taxon>Bremerella</taxon>
    </lineage>
</organism>
<feature type="region of interest" description="Disordered" evidence="1">
    <location>
        <begin position="1349"/>
        <end position="1372"/>
    </location>
</feature>
<dbReference type="SUPFAM" id="SSF48239">
    <property type="entry name" value="Terpenoid cyclases/Protein prenyltransferases"/>
    <property type="match status" value="1"/>
</dbReference>
<reference evidence="3 4" key="1">
    <citation type="submission" date="2020-05" db="EMBL/GenBank/DDBJ databases">
        <title>Bremerella alba sp. nov., a novel planctomycete isolated from the surface of the macroalga Fucus spiralis.</title>
        <authorList>
            <person name="Godinho O."/>
            <person name="Botelho R."/>
            <person name="Albuquerque L."/>
            <person name="Wiegand S."/>
            <person name="Da Costa M.S."/>
            <person name="Lobo-Da-Cunha A."/>
            <person name="Jogler C."/>
            <person name="Lage O.M."/>
        </authorList>
    </citation>
    <scope>NUCLEOTIDE SEQUENCE [LARGE SCALE GENOMIC DNA]</scope>
    <source>
        <strain evidence="3 4">FF15</strain>
    </source>
</reference>
<proteinExistence type="predicted"/>
<dbReference type="SMART" id="SM01360">
    <property type="entry name" value="A2M"/>
    <property type="match status" value="1"/>
</dbReference>
<feature type="domain" description="Alpha-2-macroglobulin" evidence="2">
    <location>
        <begin position="117"/>
        <end position="207"/>
    </location>
</feature>
<dbReference type="SUPFAM" id="SSF48452">
    <property type="entry name" value="TPR-like"/>
    <property type="match status" value="1"/>
</dbReference>
<dbReference type="EMBL" id="JABRWO010000013">
    <property type="protein sequence ID" value="MBA2117080.1"/>
    <property type="molecule type" value="Genomic_DNA"/>
</dbReference>
<dbReference type="InterPro" id="IPR008930">
    <property type="entry name" value="Terpenoid_cyclase/PrenylTrfase"/>
</dbReference>
<dbReference type="PANTHER" id="PTHR40094">
    <property type="entry name" value="ALPHA-2-MACROGLOBULIN HOMOLOG"/>
    <property type="match status" value="1"/>
</dbReference>